<name>A0A0S3RG15_PHAAN</name>
<organism evidence="1 2">
    <name type="scientific">Vigna angularis var. angularis</name>
    <dbReference type="NCBI Taxonomy" id="157739"/>
    <lineage>
        <taxon>Eukaryota</taxon>
        <taxon>Viridiplantae</taxon>
        <taxon>Streptophyta</taxon>
        <taxon>Embryophyta</taxon>
        <taxon>Tracheophyta</taxon>
        <taxon>Spermatophyta</taxon>
        <taxon>Magnoliopsida</taxon>
        <taxon>eudicotyledons</taxon>
        <taxon>Gunneridae</taxon>
        <taxon>Pentapetalae</taxon>
        <taxon>rosids</taxon>
        <taxon>fabids</taxon>
        <taxon>Fabales</taxon>
        <taxon>Fabaceae</taxon>
        <taxon>Papilionoideae</taxon>
        <taxon>50 kb inversion clade</taxon>
        <taxon>NPAAA clade</taxon>
        <taxon>indigoferoid/millettioid clade</taxon>
        <taxon>Phaseoleae</taxon>
        <taxon>Vigna</taxon>
    </lineage>
</organism>
<dbReference type="EMBL" id="AP015035">
    <property type="protein sequence ID" value="BAT79621.1"/>
    <property type="molecule type" value="Genomic_DNA"/>
</dbReference>
<keyword evidence="2" id="KW-1185">Reference proteome</keyword>
<reference evidence="1 2" key="1">
    <citation type="journal article" date="2015" name="Sci. Rep.">
        <title>The power of single molecule real-time sequencing technology in the de novo assembly of a eukaryotic genome.</title>
        <authorList>
            <person name="Sakai H."/>
            <person name="Naito K."/>
            <person name="Ogiso-Tanaka E."/>
            <person name="Takahashi Y."/>
            <person name="Iseki K."/>
            <person name="Muto C."/>
            <person name="Satou K."/>
            <person name="Teruya K."/>
            <person name="Shiroma A."/>
            <person name="Shimoji M."/>
            <person name="Hirano T."/>
            <person name="Itoh T."/>
            <person name="Kaga A."/>
            <person name="Tomooka N."/>
        </authorList>
    </citation>
    <scope>NUCLEOTIDE SEQUENCE [LARGE SCALE GENOMIC DNA]</scope>
    <source>
        <strain evidence="2">cv. Shumari</strain>
    </source>
</reference>
<evidence type="ECO:0000313" key="2">
    <source>
        <dbReference type="Proteomes" id="UP000291084"/>
    </source>
</evidence>
<sequence>MILSMTIPKSPVFDHEQLGSASASDAQACRSVSNFPMTDSQWKGNHCEKPRHTKEKCWKLRGKSEGQSRPLFKK</sequence>
<dbReference type="AlphaFoldDB" id="A0A0S3RG15"/>
<dbReference type="Proteomes" id="UP000291084">
    <property type="component" value="Chromosome 2"/>
</dbReference>
<protein>
    <submittedName>
        <fullName evidence="1">Uncharacterized protein</fullName>
    </submittedName>
</protein>
<feature type="non-terminal residue" evidence="1">
    <location>
        <position position="74"/>
    </location>
</feature>
<gene>
    <name evidence="1" type="primary">Vigan.02G253600</name>
    <name evidence="1" type="ORF">VIGAN_02253600</name>
</gene>
<evidence type="ECO:0000313" key="1">
    <source>
        <dbReference type="EMBL" id="BAT79621.1"/>
    </source>
</evidence>
<accession>A0A0S3RG15</accession>
<proteinExistence type="predicted"/>